<gene>
    <name evidence="4" type="ORF">AALP_AAs39677U000100</name>
</gene>
<proteinExistence type="predicted"/>
<dbReference type="PANTHER" id="PTHR48449">
    <property type="entry name" value="DUF1985 DOMAIN-CONTAINING PROTEIN"/>
    <property type="match status" value="1"/>
</dbReference>
<keyword evidence="5" id="KW-1185">Reference proteome</keyword>
<keyword evidence="2" id="KW-0812">Transmembrane</keyword>
<dbReference type="EMBL" id="KL972171">
    <property type="protein sequence ID" value="KFK24091.1"/>
    <property type="molecule type" value="Genomic_DNA"/>
</dbReference>
<dbReference type="OrthoDB" id="1112004at2759"/>
<feature type="region of interest" description="Disordered" evidence="1">
    <location>
        <begin position="242"/>
        <end position="266"/>
    </location>
</feature>
<accession>A0A087G2I9</accession>
<organism evidence="4 5">
    <name type="scientific">Arabis alpina</name>
    <name type="common">Alpine rock-cress</name>
    <dbReference type="NCBI Taxonomy" id="50452"/>
    <lineage>
        <taxon>Eukaryota</taxon>
        <taxon>Viridiplantae</taxon>
        <taxon>Streptophyta</taxon>
        <taxon>Embryophyta</taxon>
        <taxon>Tracheophyta</taxon>
        <taxon>Spermatophyta</taxon>
        <taxon>Magnoliopsida</taxon>
        <taxon>eudicotyledons</taxon>
        <taxon>Gunneridae</taxon>
        <taxon>Pentapetalae</taxon>
        <taxon>rosids</taxon>
        <taxon>malvids</taxon>
        <taxon>Brassicales</taxon>
        <taxon>Brassicaceae</taxon>
        <taxon>Arabideae</taxon>
        <taxon>Arabis</taxon>
    </lineage>
</organism>
<feature type="compositionally biased region" description="Basic residues" evidence="1">
    <location>
        <begin position="246"/>
        <end position="264"/>
    </location>
</feature>
<dbReference type="InterPro" id="IPR015410">
    <property type="entry name" value="DUF1985"/>
</dbReference>
<dbReference type="AlphaFoldDB" id="A0A087G2I9"/>
<evidence type="ECO:0000256" key="1">
    <source>
        <dbReference type="SAM" id="MobiDB-lite"/>
    </source>
</evidence>
<keyword evidence="2" id="KW-1133">Transmembrane helix</keyword>
<feature type="transmembrane region" description="Helical" evidence="2">
    <location>
        <begin position="45"/>
        <end position="63"/>
    </location>
</feature>
<evidence type="ECO:0000313" key="5">
    <source>
        <dbReference type="Proteomes" id="UP000029120"/>
    </source>
</evidence>
<sequence>KKGCDIKLKKDEVWQRIICGNKDTSLGDLGKQLKSAGDMADWRKLAIALILIVDGVLIGNLQINKPTQKYVRMLDDTDAFLNFPWGRESFLKTISTLRPPMLDIEKCVDPVEFFCSKLQQHSVWLQGFPLVRQLMAYKAIPLLLRNVPNANDGKTFMDASFVGILKLTTFAMSDILAVEHDPEGAAMMVGEEWDDEDWDKNVLYMEGQIRGLDVVDVDEKSAVVEHERHVVDRKATGEEVYESGKRVGKRKGRKLRSSRSKRKQQKIDNYFPPVAGFVDNKCYSSNGCADWCKEKKKDNKTVESAAGEEFGVDDIMDVADPPGVRAQADDVSRGHNMDLGPTHSSWDVAEHTPSDLVEEKLASNGDSADVGPKHDSVKEDRYLEEVLPIVESAKMVCKGKPANKGSDQESANEARELEEVRLAVNATVMGTIAMYSDKQEDKIVSAHGGVSLEEDGTPT</sequence>
<evidence type="ECO:0000259" key="3">
    <source>
        <dbReference type="Pfam" id="PF09331"/>
    </source>
</evidence>
<feature type="non-terminal residue" evidence="4">
    <location>
        <position position="1"/>
    </location>
</feature>
<feature type="region of interest" description="Disordered" evidence="1">
    <location>
        <begin position="313"/>
        <end position="348"/>
    </location>
</feature>
<feature type="domain" description="DUF1985" evidence="3">
    <location>
        <begin position="9"/>
        <end position="95"/>
    </location>
</feature>
<feature type="non-terminal residue" evidence="4">
    <location>
        <position position="459"/>
    </location>
</feature>
<protein>
    <recommendedName>
        <fullName evidence="3">DUF1985 domain-containing protein</fullName>
    </recommendedName>
</protein>
<reference evidence="5" key="1">
    <citation type="journal article" date="2015" name="Nat. Plants">
        <title>Genome expansion of Arabis alpina linked with retrotransposition and reduced symmetric DNA methylation.</title>
        <authorList>
            <person name="Willing E.M."/>
            <person name="Rawat V."/>
            <person name="Mandakova T."/>
            <person name="Maumus F."/>
            <person name="James G.V."/>
            <person name="Nordstroem K.J."/>
            <person name="Becker C."/>
            <person name="Warthmann N."/>
            <person name="Chica C."/>
            <person name="Szarzynska B."/>
            <person name="Zytnicki M."/>
            <person name="Albani M.C."/>
            <person name="Kiefer C."/>
            <person name="Bergonzi S."/>
            <person name="Castaings L."/>
            <person name="Mateos J.L."/>
            <person name="Berns M.C."/>
            <person name="Bujdoso N."/>
            <person name="Piofczyk T."/>
            <person name="de Lorenzo L."/>
            <person name="Barrero-Sicilia C."/>
            <person name="Mateos I."/>
            <person name="Piednoel M."/>
            <person name="Hagmann J."/>
            <person name="Chen-Min-Tao R."/>
            <person name="Iglesias-Fernandez R."/>
            <person name="Schuster S.C."/>
            <person name="Alonso-Blanco C."/>
            <person name="Roudier F."/>
            <person name="Carbonero P."/>
            <person name="Paz-Ares J."/>
            <person name="Davis S.J."/>
            <person name="Pecinka A."/>
            <person name="Quesneville H."/>
            <person name="Colot V."/>
            <person name="Lysak M.A."/>
            <person name="Weigel D."/>
            <person name="Coupland G."/>
            <person name="Schneeberger K."/>
        </authorList>
    </citation>
    <scope>NUCLEOTIDE SEQUENCE [LARGE SCALE GENOMIC DNA]</scope>
    <source>
        <strain evidence="5">cv. Pajares</strain>
    </source>
</reference>
<evidence type="ECO:0000313" key="4">
    <source>
        <dbReference type="EMBL" id="KFK24091.1"/>
    </source>
</evidence>
<name>A0A087G2I9_ARAAL</name>
<evidence type="ECO:0000256" key="2">
    <source>
        <dbReference type="SAM" id="Phobius"/>
    </source>
</evidence>
<feature type="compositionally biased region" description="Basic and acidic residues" evidence="1">
    <location>
        <begin position="327"/>
        <end position="336"/>
    </location>
</feature>
<dbReference type="PANTHER" id="PTHR48449:SF1">
    <property type="entry name" value="DUF1985 DOMAIN-CONTAINING PROTEIN"/>
    <property type="match status" value="1"/>
</dbReference>
<dbReference type="Pfam" id="PF09331">
    <property type="entry name" value="DUF1985"/>
    <property type="match status" value="1"/>
</dbReference>
<keyword evidence="2" id="KW-0472">Membrane</keyword>
<dbReference type="Proteomes" id="UP000029120">
    <property type="component" value="Unassembled WGS sequence"/>
</dbReference>